<accession>A0A845ML94</accession>
<reference evidence="2 3" key="1">
    <citation type="journal article" date="2014" name="Int. J. Syst. Evol. Microbiol.">
        <title>Sneathiella chungangensis sp. nov., isolated from a marine sand, and emended description of the genus Sneathiella.</title>
        <authorList>
            <person name="Siamphan C."/>
            <person name="Kim H."/>
            <person name="Lee J.S."/>
            <person name="Kim W."/>
        </authorList>
    </citation>
    <scope>NUCLEOTIDE SEQUENCE [LARGE SCALE GENOMIC DNA]</scope>
    <source>
        <strain evidence="2 3">KCTC 32476</strain>
    </source>
</reference>
<dbReference type="EMBL" id="WTVA01000015">
    <property type="protein sequence ID" value="MZR24222.1"/>
    <property type="molecule type" value="Genomic_DNA"/>
</dbReference>
<feature type="transmembrane region" description="Helical" evidence="1">
    <location>
        <begin position="33"/>
        <end position="55"/>
    </location>
</feature>
<dbReference type="RefSeq" id="WP_161340675.1">
    <property type="nucleotide sequence ID" value="NZ_JBHSDG010000003.1"/>
</dbReference>
<protein>
    <submittedName>
        <fullName evidence="2">Uncharacterized protein</fullName>
    </submittedName>
</protein>
<name>A0A845ML94_9PROT</name>
<feature type="transmembrane region" description="Helical" evidence="1">
    <location>
        <begin position="67"/>
        <end position="88"/>
    </location>
</feature>
<organism evidence="2 3">
    <name type="scientific">Sneathiella chungangensis</name>
    <dbReference type="NCBI Taxonomy" id="1418234"/>
    <lineage>
        <taxon>Bacteria</taxon>
        <taxon>Pseudomonadati</taxon>
        <taxon>Pseudomonadota</taxon>
        <taxon>Alphaproteobacteria</taxon>
        <taxon>Sneathiellales</taxon>
        <taxon>Sneathiellaceae</taxon>
        <taxon>Sneathiella</taxon>
    </lineage>
</organism>
<keyword evidence="1" id="KW-1133">Transmembrane helix</keyword>
<evidence type="ECO:0000313" key="2">
    <source>
        <dbReference type="EMBL" id="MZR24222.1"/>
    </source>
</evidence>
<keyword evidence="1" id="KW-0812">Transmembrane</keyword>
<dbReference type="AlphaFoldDB" id="A0A845ML94"/>
<sequence>MTELGIDLWGAVFQAASFLSLMAIPWTDGKIRVVLAVLATAGIAAILGFQLYIGIQKEDMALGMELMIVTITNVVLYFAISWGVERLFRLYLLKRRKDRSPPTS</sequence>
<evidence type="ECO:0000313" key="3">
    <source>
        <dbReference type="Proteomes" id="UP000445696"/>
    </source>
</evidence>
<gene>
    <name evidence="2" type="ORF">GQF03_17945</name>
</gene>
<feature type="transmembrane region" description="Helical" evidence="1">
    <location>
        <begin position="6"/>
        <end position="26"/>
    </location>
</feature>
<proteinExistence type="predicted"/>
<evidence type="ECO:0000256" key="1">
    <source>
        <dbReference type="SAM" id="Phobius"/>
    </source>
</evidence>
<comment type="caution">
    <text evidence="2">The sequence shown here is derived from an EMBL/GenBank/DDBJ whole genome shotgun (WGS) entry which is preliminary data.</text>
</comment>
<dbReference type="Proteomes" id="UP000445696">
    <property type="component" value="Unassembled WGS sequence"/>
</dbReference>
<keyword evidence="1" id="KW-0472">Membrane</keyword>
<keyword evidence="3" id="KW-1185">Reference proteome</keyword>